<sequence length="226" mass="24273">MGRKNAPAALSTHDAAVWHTIDINQRLERGGLAERPPIPTMFRPHLGPGERVLADGGVVLREFCSAGDGSYHHDSSFFFASGAGGLALTGAFAAARAVGNSRRKAAAASAAAQQWRPIASGRIFVSTHGFYLQEPTGMHPWVLSAITGMEVVAPGVSMLSGNSDRGAICWLVESEWAELVFTLWAHQLYPQHPQLTSFAWIPPGWQQRVTQAGMALPSYGRSELPS</sequence>
<protein>
    <submittedName>
        <fullName evidence="2">Uncharacterized protein</fullName>
    </submittedName>
</protein>
<evidence type="ECO:0000256" key="1">
    <source>
        <dbReference type="SAM" id="Phobius"/>
    </source>
</evidence>
<name>A0A542XFX1_9MICO</name>
<accession>A0A542XFX1</accession>
<keyword evidence="1" id="KW-0472">Membrane</keyword>
<organism evidence="2 3">
    <name type="scientific">Barrientosiimonas humi</name>
    <dbReference type="NCBI Taxonomy" id="999931"/>
    <lineage>
        <taxon>Bacteria</taxon>
        <taxon>Bacillati</taxon>
        <taxon>Actinomycetota</taxon>
        <taxon>Actinomycetes</taxon>
        <taxon>Micrococcales</taxon>
        <taxon>Dermacoccaceae</taxon>
        <taxon>Barrientosiimonas</taxon>
    </lineage>
</organism>
<dbReference type="OrthoDB" id="3255965at2"/>
<evidence type="ECO:0000313" key="3">
    <source>
        <dbReference type="Proteomes" id="UP000318336"/>
    </source>
</evidence>
<feature type="transmembrane region" description="Helical" evidence="1">
    <location>
        <begin position="77"/>
        <end position="95"/>
    </location>
</feature>
<dbReference type="EMBL" id="VFOK01000001">
    <property type="protein sequence ID" value="TQL34724.1"/>
    <property type="molecule type" value="Genomic_DNA"/>
</dbReference>
<keyword evidence="1" id="KW-0812">Transmembrane</keyword>
<gene>
    <name evidence="2" type="ORF">FB554_2902</name>
</gene>
<comment type="caution">
    <text evidence="2">The sequence shown here is derived from an EMBL/GenBank/DDBJ whole genome shotgun (WGS) entry which is preliminary data.</text>
</comment>
<keyword evidence="3" id="KW-1185">Reference proteome</keyword>
<keyword evidence="1" id="KW-1133">Transmembrane helix</keyword>
<dbReference type="AlphaFoldDB" id="A0A542XFX1"/>
<evidence type="ECO:0000313" key="2">
    <source>
        <dbReference type="EMBL" id="TQL34724.1"/>
    </source>
</evidence>
<dbReference type="RefSeq" id="WP_142007089.1">
    <property type="nucleotide sequence ID" value="NZ_CAJTBP010000001.1"/>
</dbReference>
<dbReference type="Proteomes" id="UP000318336">
    <property type="component" value="Unassembled WGS sequence"/>
</dbReference>
<proteinExistence type="predicted"/>
<reference evidence="2 3" key="1">
    <citation type="submission" date="2019-06" db="EMBL/GenBank/DDBJ databases">
        <title>Sequencing the genomes of 1000 actinobacteria strains.</title>
        <authorList>
            <person name="Klenk H.-P."/>
        </authorList>
    </citation>
    <scope>NUCLEOTIDE SEQUENCE [LARGE SCALE GENOMIC DNA]</scope>
    <source>
        <strain evidence="2 3">DSM 24617</strain>
    </source>
</reference>